<dbReference type="Pfam" id="PF01015">
    <property type="entry name" value="Ribosomal_S3Ae"/>
    <property type="match status" value="1"/>
</dbReference>
<dbReference type="GO" id="GO:0003735">
    <property type="term" value="F:structural constituent of ribosome"/>
    <property type="evidence" value="ECO:0007669"/>
    <property type="project" value="UniProtKB-UniRule"/>
</dbReference>
<dbReference type="PROSITE" id="PS01191">
    <property type="entry name" value="RIBOSOMAL_S3AE"/>
    <property type="match status" value="1"/>
</dbReference>
<comment type="similarity">
    <text evidence="4 5">Belongs to the eukaryotic ribosomal protein eS1 family.</text>
</comment>
<evidence type="ECO:0000313" key="8">
    <source>
        <dbReference type="EMBL" id="CAF3696076.1"/>
    </source>
</evidence>
<organism evidence="7 9">
    <name type="scientific">Didymodactylos carnosus</name>
    <dbReference type="NCBI Taxonomy" id="1234261"/>
    <lineage>
        <taxon>Eukaryota</taxon>
        <taxon>Metazoa</taxon>
        <taxon>Spiralia</taxon>
        <taxon>Gnathifera</taxon>
        <taxon>Rotifera</taxon>
        <taxon>Eurotatoria</taxon>
        <taxon>Bdelloidea</taxon>
        <taxon>Philodinida</taxon>
        <taxon>Philodinidae</taxon>
        <taxon>Didymodactylos</taxon>
    </lineage>
</organism>
<evidence type="ECO:0000256" key="4">
    <source>
        <dbReference type="HAMAP-Rule" id="MF_03122"/>
    </source>
</evidence>
<dbReference type="Proteomes" id="UP000663829">
    <property type="component" value="Unassembled WGS sequence"/>
</dbReference>
<feature type="compositionally biased region" description="Basic and acidic residues" evidence="6">
    <location>
        <begin position="1243"/>
        <end position="1255"/>
    </location>
</feature>
<proteinExistence type="inferred from homology"/>
<dbReference type="InterPro" id="IPR001593">
    <property type="entry name" value="Ribosomal_eS1"/>
</dbReference>
<evidence type="ECO:0000256" key="1">
    <source>
        <dbReference type="ARBA" id="ARBA00004496"/>
    </source>
</evidence>
<dbReference type="AlphaFoldDB" id="A0A814ALI8"/>
<dbReference type="GO" id="GO:0006412">
    <property type="term" value="P:translation"/>
    <property type="evidence" value="ECO:0007669"/>
    <property type="project" value="UniProtKB-UniRule"/>
</dbReference>
<dbReference type="Proteomes" id="UP000681722">
    <property type="component" value="Unassembled WGS sequence"/>
</dbReference>
<evidence type="ECO:0000256" key="5">
    <source>
        <dbReference type="RuleBase" id="RU000668"/>
    </source>
</evidence>
<reference evidence="7" key="1">
    <citation type="submission" date="2021-02" db="EMBL/GenBank/DDBJ databases">
        <authorList>
            <person name="Nowell W R."/>
        </authorList>
    </citation>
    <scope>NUCLEOTIDE SEQUENCE</scope>
</reference>
<dbReference type="SMART" id="SM01397">
    <property type="entry name" value="Ribosomal_S3Ae"/>
    <property type="match status" value="1"/>
</dbReference>
<comment type="subunit">
    <text evidence="4">Component of the small ribosomal subunit. Mature ribosomes consist of a small (40S) and a large (60S) subunit. The 40S subunit contains about 33 different proteins and 1 molecule of RNA (18S). The 60S subunit contains about 49 different proteins and 3 molecules of RNA (28S, 5.8S and 5S).</text>
</comment>
<evidence type="ECO:0000256" key="6">
    <source>
        <dbReference type="SAM" id="MobiDB-lite"/>
    </source>
</evidence>
<accession>A0A814ALI8</accession>
<evidence type="ECO:0000256" key="2">
    <source>
        <dbReference type="ARBA" id="ARBA00022980"/>
    </source>
</evidence>
<keyword evidence="2 4" id="KW-0689">Ribosomal protein</keyword>
<dbReference type="InterPro" id="IPR027500">
    <property type="entry name" value="Ribosomal_eS1_euk"/>
</dbReference>
<feature type="region of interest" description="Disordered" evidence="6">
    <location>
        <begin position="1238"/>
        <end position="1264"/>
    </location>
</feature>
<gene>
    <name evidence="7" type="ORF">GPM918_LOCUS9393</name>
    <name evidence="8" type="ORF">SRO942_LOCUS9390</name>
</gene>
<name>A0A814ALI8_9BILA</name>
<keyword evidence="9" id="KW-1185">Reference proteome</keyword>
<keyword evidence="4" id="KW-0963">Cytoplasm</keyword>
<keyword evidence="3 4" id="KW-0687">Ribonucleoprotein</keyword>
<dbReference type="InterPro" id="IPR057435">
    <property type="entry name" value="Lips"/>
</dbReference>
<dbReference type="GO" id="GO:0022627">
    <property type="term" value="C:cytosolic small ribosomal subunit"/>
    <property type="evidence" value="ECO:0007669"/>
    <property type="project" value="UniProtKB-UniRule"/>
</dbReference>
<sequence length="1264" mass="148500">MESKNVTANTIQRNKVVEEPFSVYLPEYETIPIKFKLPVEHSSVDIGDVQNYIRQKAEQTLKQYGDFKIPLPPSITGIKDTDVVRFSSLFQLPTLNELEQVATDQNGSTKKLTDYQLESIKKLGEFQVDSNYFPDQKHRWILSALLQTGTEKAHTIFYKELSWSLYLLIIFARDRIISDCFSLKAAFHSWKRGFVTLIDTLIGLPANYSHGLNDQIESERQKFLVIELLPHNDERDIHREFCAQVPILLQFLEDKNNYTLRRDQKKPPKMLPYPHHFLTPSNVHIDFRLHNRDLQQKIQSIIRRLLEKNISKTWFNTTKRQLLNEFKHHSENSTLSKENLAINVNERILQLYLEKVFDIIQQSEEIDECSPGLGNLIVAYVRAILVMKHVVKYLNDKLNEHLENTKKVLIKQHPIKSKIKRWLEAKLFEARIIFIKEHEWDTHLRAIERCKTLGNQQAAYFIQRDLTFRKDHERVLRMNLKTISQPVRIIYHTRIIWFPANWIIEKIHPLPVQQIPTTFASKTMEAVDDNPDTSMIDTDPDTMYQLRKTVIYETMTKFPFWRWKNFSLRTFCWLSNILIPFASSFSFTVLFSSKSFTPNYILERKDLKLHADTNSKYETFLSRLITIWTNVQQSRAKFERPPDKDSVLHWCTRALYDQIMFHTIIKRFARVPVHDTFLAVRTAGPGFASQYFYQVSPPEVLAAFEALIEQEELKAYCSYIEKILMEPIQQYDKFFNEVFRPFSACITNLPSDDENVYSHMIATKMKYVEDLNNVVQQRMQMLRVKVNKNHDRIRLTQTDLSLVLIKAEQLVQKWYPQRILPYLQTDIESFWNSYDLEIDDWLGLTSKLLQQLFCEHILVPLEQTDAHYSLQANHRSLTKYIDMIVDINMHDDLDSVKQVYLPQSQLHITMPTFDMDTIDPNTRILNTSYNDTRKHKHYGRVYRFFNRRPKYLDHNDKYISVDYTSVSCRFSTPIHLPEVICVSIIIYNRDNSDNTTTSLKHVSLENVVQLIHHNSEYYKTPLLPRSINKNWYDVKAPANFETRTVGRTLVTRTTGTKIASDALKGRVYEVSLGDLIKLDDEDSYRKFRLICEEVQGRHCLTNFHGMDITTDRLRMLVKKWQTLIEAQADVRTSDGYLLRVFCIGFTTKMRQQIKKTCYAQHTQIKAIRKKMVEIITREIAGSELKDVVNKLIPNSIGAEIEKVCRSIYPLQNVNIRKVKVVKKPKFDMARLMEMHGESYSGATDEKGKKIERSDGYEPPVQTTV</sequence>
<dbReference type="InterPro" id="IPR018281">
    <property type="entry name" value="Ribosomal_eS1_CS"/>
</dbReference>
<comment type="subcellular location">
    <subcellularLocation>
        <location evidence="1 4">Cytoplasm</location>
    </subcellularLocation>
</comment>
<dbReference type="EMBL" id="CAJNOQ010001743">
    <property type="protein sequence ID" value="CAF0915948.1"/>
    <property type="molecule type" value="Genomic_DNA"/>
</dbReference>
<dbReference type="HAMAP" id="MF_03122">
    <property type="entry name" value="Ribosomal_eS1_euk"/>
    <property type="match status" value="1"/>
</dbReference>
<dbReference type="OrthoDB" id="10003277at2759"/>
<evidence type="ECO:0000313" key="9">
    <source>
        <dbReference type="Proteomes" id="UP000663829"/>
    </source>
</evidence>
<dbReference type="Pfam" id="PF25228">
    <property type="entry name" value="Lips"/>
    <property type="match status" value="2"/>
</dbReference>
<comment type="caution">
    <text evidence="4">Lacks conserved residue(s) required for the propagation of feature annotation.</text>
</comment>
<comment type="caution">
    <text evidence="7">The sequence shown here is derived from an EMBL/GenBank/DDBJ whole genome shotgun (WGS) entry which is preliminary data.</text>
</comment>
<dbReference type="EMBL" id="CAJOBC010001742">
    <property type="protein sequence ID" value="CAF3696076.1"/>
    <property type="molecule type" value="Genomic_DNA"/>
</dbReference>
<evidence type="ECO:0000256" key="3">
    <source>
        <dbReference type="ARBA" id="ARBA00023274"/>
    </source>
</evidence>
<dbReference type="PANTHER" id="PTHR37686:SF1">
    <property type="entry name" value="LD36006P"/>
    <property type="match status" value="1"/>
</dbReference>
<evidence type="ECO:0000313" key="7">
    <source>
        <dbReference type="EMBL" id="CAF0915948.1"/>
    </source>
</evidence>
<dbReference type="PANTHER" id="PTHR37686">
    <property type="entry name" value="LD36006P"/>
    <property type="match status" value="1"/>
</dbReference>
<protein>
    <recommendedName>
        <fullName evidence="4">Small ribosomal subunit protein eS1</fullName>
    </recommendedName>
</protein>